<dbReference type="EMBL" id="VSRR010051041">
    <property type="protein sequence ID" value="MPC79400.1"/>
    <property type="molecule type" value="Genomic_DNA"/>
</dbReference>
<name>A0A5B7I494_PORTR</name>
<dbReference type="OrthoDB" id="7480422at2759"/>
<keyword evidence="2" id="KW-1185">Reference proteome</keyword>
<evidence type="ECO:0000313" key="2">
    <source>
        <dbReference type="Proteomes" id="UP000324222"/>
    </source>
</evidence>
<proteinExistence type="predicted"/>
<protein>
    <submittedName>
        <fullName evidence="1">Uncharacterized protein</fullName>
    </submittedName>
</protein>
<dbReference type="AlphaFoldDB" id="A0A5B7I494"/>
<accession>A0A5B7I494</accession>
<organism evidence="1 2">
    <name type="scientific">Portunus trituberculatus</name>
    <name type="common">Swimming crab</name>
    <name type="synonym">Neptunus trituberculatus</name>
    <dbReference type="NCBI Taxonomy" id="210409"/>
    <lineage>
        <taxon>Eukaryota</taxon>
        <taxon>Metazoa</taxon>
        <taxon>Ecdysozoa</taxon>
        <taxon>Arthropoda</taxon>
        <taxon>Crustacea</taxon>
        <taxon>Multicrustacea</taxon>
        <taxon>Malacostraca</taxon>
        <taxon>Eumalacostraca</taxon>
        <taxon>Eucarida</taxon>
        <taxon>Decapoda</taxon>
        <taxon>Pleocyemata</taxon>
        <taxon>Brachyura</taxon>
        <taxon>Eubrachyura</taxon>
        <taxon>Portunoidea</taxon>
        <taxon>Portunidae</taxon>
        <taxon>Portuninae</taxon>
        <taxon>Portunus</taxon>
    </lineage>
</organism>
<gene>
    <name evidence="1" type="ORF">E2C01_073926</name>
</gene>
<evidence type="ECO:0000313" key="1">
    <source>
        <dbReference type="EMBL" id="MPC79400.1"/>
    </source>
</evidence>
<sequence>MSKGLKTLYKVKIRPAIEYSSLAWGLAANKNLPLLNKVQDRATRLISSGDTDPEPHLHTLQHRRDVVGLTVLFKVQEDRVSHFQPLKQPRSLSPVATRAVVQTPGELIQPRCRTWHEQRQFTNTYVKMWNAVIASGINLENTNVV</sequence>
<comment type="caution">
    <text evidence="1">The sequence shown here is derived from an EMBL/GenBank/DDBJ whole genome shotgun (WGS) entry which is preliminary data.</text>
</comment>
<dbReference type="Proteomes" id="UP000324222">
    <property type="component" value="Unassembled WGS sequence"/>
</dbReference>
<reference evidence="1 2" key="1">
    <citation type="submission" date="2019-05" db="EMBL/GenBank/DDBJ databases">
        <title>Another draft genome of Portunus trituberculatus and its Hox gene families provides insights of decapod evolution.</title>
        <authorList>
            <person name="Jeong J.-H."/>
            <person name="Song I."/>
            <person name="Kim S."/>
            <person name="Choi T."/>
            <person name="Kim D."/>
            <person name="Ryu S."/>
            <person name="Kim W."/>
        </authorList>
    </citation>
    <scope>NUCLEOTIDE SEQUENCE [LARGE SCALE GENOMIC DNA]</scope>
    <source>
        <tissue evidence="1">Muscle</tissue>
    </source>
</reference>